<proteinExistence type="predicted"/>
<reference evidence="1 2" key="1">
    <citation type="submission" date="2024-01" db="EMBL/GenBank/DDBJ databases">
        <title>Seven novel Bacillus-like species.</title>
        <authorList>
            <person name="Liu G."/>
        </authorList>
    </citation>
    <scope>NUCLEOTIDE SEQUENCE [LARGE SCALE GENOMIC DNA]</scope>
    <source>
        <strain evidence="1 2">FJAT-51614</strain>
    </source>
</reference>
<evidence type="ECO:0000313" key="1">
    <source>
        <dbReference type="EMBL" id="MEI4770943.1"/>
    </source>
</evidence>
<accession>A0ABU8F7F1</accession>
<dbReference type="EMBL" id="JBAWSY010000013">
    <property type="protein sequence ID" value="MEI4770943.1"/>
    <property type="molecule type" value="Genomic_DNA"/>
</dbReference>
<organism evidence="1 2">
    <name type="scientific">Psychrobacillus mangrovi</name>
    <dbReference type="NCBI Taxonomy" id="3117745"/>
    <lineage>
        <taxon>Bacteria</taxon>
        <taxon>Bacillati</taxon>
        <taxon>Bacillota</taxon>
        <taxon>Bacilli</taxon>
        <taxon>Bacillales</taxon>
        <taxon>Bacillaceae</taxon>
        <taxon>Psychrobacillus</taxon>
    </lineage>
</organism>
<comment type="caution">
    <text evidence="1">The sequence shown here is derived from an EMBL/GenBank/DDBJ whole genome shotgun (WGS) entry which is preliminary data.</text>
</comment>
<keyword evidence="2" id="KW-1185">Reference proteome</keyword>
<gene>
    <name evidence="1" type="ORF">WAX74_15075</name>
</gene>
<dbReference type="RefSeq" id="WP_336498511.1">
    <property type="nucleotide sequence ID" value="NZ_JBAWSY010000013.1"/>
</dbReference>
<evidence type="ECO:0000313" key="2">
    <source>
        <dbReference type="Proteomes" id="UP001364890"/>
    </source>
</evidence>
<name>A0ABU8F7F1_9BACI</name>
<sequence>MFIDPNATDAAIKLGVSLAEVTAKNSVSYVINKREKAKANKDRELVIREYDELIDKLIDDNREFDQIARSYKALYEQIEILLSWQRDFGQAIL</sequence>
<dbReference type="Proteomes" id="UP001364890">
    <property type="component" value="Unassembled WGS sequence"/>
</dbReference>
<protein>
    <submittedName>
        <fullName evidence="1">Uncharacterized protein</fullName>
    </submittedName>
</protein>